<accession>A0A8S3S449</accession>
<dbReference type="AlphaFoldDB" id="A0A8S3S449"/>
<feature type="domain" description="B box-type" evidence="3">
    <location>
        <begin position="6"/>
        <end position="53"/>
    </location>
</feature>
<evidence type="ECO:0000259" key="3">
    <source>
        <dbReference type="PROSITE" id="PS50119"/>
    </source>
</evidence>
<reference evidence="4" key="1">
    <citation type="submission" date="2021-03" db="EMBL/GenBank/DDBJ databases">
        <authorList>
            <person name="Bekaert M."/>
        </authorList>
    </citation>
    <scope>NUCLEOTIDE SEQUENCE</scope>
</reference>
<dbReference type="EMBL" id="CAJPWZ010001397">
    <property type="protein sequence ID" value="CAG2214003.1"/>
    <property type="molecule type" value="Genomic_DNA"/>
</dbReference>
<dbReference type="InterPro" id="IPR011044">
    <property type="entry name" value="Quino_amine_DH_bsu"/>
</dbReference>
<protein>
    <recommendedName>
        <fullName evidence="3">B box-type domain-containing protein</fullName>
    </recommendedName>
</protein>
<dbReference type="OrthoDB" id="6121460at2759"/>
<dbReference type="CDD" id="cd19757">
    <property type="entry name" value="Bbox1"/>
    <property type="match status" value="1"/>
</dbReference>
<comment type="caution">
    <text evidence="4">The sequence shown here is derived from an EMBL/GenBank/DDBJ whole genome shotgun (WGS) entry which is preliminary data.</text>
</comment>
<dbReference type="InterPro" id="IPR047153">
    <property type="entry name" value="TRIM45/56/19-like"/>
</dbReference>
<proteinExistence type="predicted"/>
<name>A0A8S3S449_MYTED</name>
<dbReference type="Gene3D" id="3.30.160.60">
    <property type="entry name" value="Classic Zinc Finger"/>
    <property type="match status" value="1"/>
</dbReference>
<dbReference type="SUPFAM" id="SSF50969">
    <property type="entry name" value="YVTN repeat-like/Quinoprotein amine dehydrogenase"/>
    <property type="match status" value="1"/>
</dbReference>
<feature type="coiled-coil region" evidence="2">
    <location>
        <begin position="119"/>
        <end position="218"/>
    </location>
</feature>
<dbReference type="Proteomes" id="UP000683360">
    <property type="component" value="Unassembled WGS sequence"/>
</dbReference>
<dbReference type="SUPFAM" id="SSF57845">
    <property type="entry name" value="B-box zinc-binding domain"/>
    <property type="match status" value="1"/>
</dbReference>
<keyword evidence="5" id="KW-1185">Reference proteome</keyword>
<keyword evidence="2" id="KW-0175">Coiled coil</keyword>
<evidence type="ECO:0000256" key="2">
    <source>
        <dbReference type="SAM" id="Coils"/>
    </source>
</evidence>
<organism evidence="4 5">
    <name type="scientific">Mytilus edulis</name>
    <name type="common">Blue mussel</name>
    <dbReference type="NCBI Taxonomy" id="6550"/>
    <lineage>
        <taxon>Eukaryota</taxon>
        <taxon>Metazoa</taxon>
        <taxon>Spiralia</taxon>
        <taxon>Lophotrochozoa</taxon>
        <taxon>Mollusca</taxon>
        <taxon>Bivalvia</taxon>
        <taxon>Autobranchia</taxon>
        <taxon>Pteriomorphia</taxon>
        <taxon>Mytilida</taxon>
        <taxon>Mytiloidea</taxon>
        <taxon>Mytilidae</taxon>
        <taxon>Mytilinae</taxon>
        <taxon>Mytilus</taxon>
    </lineage>
</organism>
<dbReference type="InterPro" id="IPR000315">
    <property type="entry name" value="Znf_B-box"/>
</dbReference>
<dbReference type="GO" id="GO:0008270">
    <property type="term" value="F:zinc ion binding"/>
    <property type="evidence" value="ECO:0007669"/>
    <property type="project" value="UniProtKB-KW"/>
</dbReference>
<sequence length="401" mass="46014">MATSFQNCGVCELSHITNPSIVWCTECDEGLCTECQEHHSLSKASRRHSVIPITGYQKLPTNLLKVTQYCSKHNEKYQIYCQRHESPCCSKCIVEDHKDCQDIVNLDDVIHNVKTSNALLEIEDTLVEAAENIQKIRQHQQNNLSTLYEKRKEIENEIKNIRIKINGHLDKLQEDLLKQLYSIEEKENLKICQLLSKLENKEKEIKEYQRNIMNIKQQATDLQVFLSMKQIKEGVYSKGIFLHSIIEGEEGHCFSYEINPSIQNIMSDIESFGEVNIEAKPCDIVLTKKKAKQAQVMVPQLTVQSRSIRNIKLTIHKIINTKENVFSCCILPDDRTVFTFFIESTVKVFNNKGLKDFKVKMPCEPFDIVYISQDNTLAVTSGGSAKNCITIIDLAGKKPRR</sequence>
<evidence type="ECO:0000313" key="5">
    <source>
        <dbReference type="Proteomes" id="UP000683360"/>
    </source>
</evidence>
<dbReference type="PANTHER" id="PTHR25462">
    <property type="entry name" value="BONUS, ISOFORM C-RELATED"/>
    <property type="match status" value="1"/>
</dbReference>
<dbReference type="PANTHER" id="PTHR25462:SF296">
    <property type="entry name" value="MEIOTIC P26, ISOFORM F"/>
    <property type="match status" value="1"/>
</dbReference>
<evidence type="ECO:0000313" key="4">
    <source>
        <dbReference type="EMBL" id="CAG2214003.1"/>
    </source>
</evidence>
<keyword evidence="1" id="KW-0863">Zinc-finger</keyword>
<dbReference type="PROSITE" id="PS50119">
    <property type="entry name" value="ZF_BBOX"/>
    <property type="match status" value="1"/>
</dbReference>
<keyword evidence="1" id="KW-0862">Zinc</keyword>
<evidence type="ECO:0000256" key="1">
    <source>
        <dbReference type="PROSITE-ProRule" id="PRU00024"/>
    </source>
</evidence>
<gene>
    <name evidence="4" type="ORF">MEDL_27919</name>
</gene>
<keyword evidence="1" id="KW-0479">Metal-binding</keyword>